<dbReference type="EMBL" id="BGPR01000003">
    <property type="protein sequence ID" value="GBL73298.1"/>
    <property type="molecule type" value="Genomic_DNA"/>
</dbReference>
<dbReference type="Proteomes" id="UP000499080">
    <property type="component" value="Unassembled WGS sequence"/>
</dbReference>
<accession>A0A4Y2A0M5</accession>
<evidence type="ECO:0000313" key="2">
    <source>
        <dbReference type="Proteomes" id="UP000499080"/>
    </source>
</evidence>
<sequence>MRIPTRRIRANHGYFTDTLMSQRGYFERGLVVLNRETMLKAAHELVPKFQNSAFQLHEDVCSLKEDARRERPQIIGGSSVETVLELTILRFQCQVSKTMTDRPPFIDVVFVLLQQIISNAMMDFV</sequence>
<protein>
    <submittedName>
        <fullName evidence="1">Uncharacterized protein</fullName>
    </submittedName>
</protein>
<organism evidence="1 2">
    <name type="scientific">Araneus ventricosus</name>
    <name type="common">Orbweaver spider</name>
    <name type="synonym">Epeira ventricosa</name>
    <dbReference type="NCBI Taxonomy" id="182803"/>
    <lineage>
        <taxon>Eukaryota</taxon>
        <taxon>Metazoa</taxon>
        <taxon>Ecdysozoa</taxon>
        <taxon>Arthropoda</taxon>
        <taxon>Chelicerata</taxon>
        <taxon>Arachnida</taxon>
        <taxon>Araneae</taxon>
        <taxon>Araneomorphae</taxon>
        <taxon>Entelegynae</taxon>
        <taxon>Araneoidea</taxon>
        <taxon>Araneidae</taxon>
        <taxon>Araneus</taxon>
    </lineage>
</organism>
<dbReference type="AlphaFoldDB" id="A0A4Y2A0M5"/>
<reference evidence="1 2" key="1">
    <citation type="journal article" date="2019" name="Sci. Rep.">
        <title>Orb-weaving spider Araneus ventricosus genome elucidates the spidroin gene catalogue.</title>
        <authorList>
            <person name="Kono N."/>
            <person name="Nakamura H."/>
            <person name="Ohtoshi R."/>
            <person name="Moran D.A.P."/>
            <person name="Shinohara A."/>
            <person name="Yoshida Y."/>
            <person name="Fujiwara M."/>
            <person name="Mori M."/>
            <person name="Tomita M."/>
            <person name="Arakawa K."/>
        </authorList>
    </citation>
    <scope>NUCLEOTIDE SEQUENCE [LARGE SCALE GENOMIC DNA]</scope>
</reference>
<proteinExistence type="predicted"/>
<gene>
    <name evidence="1" type="ORF">AVEN_159336_1</name>
</gene>
<keyword evidence="2" id="KW-1185">Reference proteome</keyword>
<name>A0A4Y2A0M5_ARAVE</name>
<comment type="caution">
    <text evidence="1">The sequence shown here is derived from an EMBL/GenBank/DDBJ whole genome shotgun (WGS) entry which is preliminary data.</text>
</comment>
<evidence type="ECO:0000313" key="1">
    <source>
        <dbReference type="EMBL" id="GBL73298.1"/>
    </source>
</evidence>